<dbReference type="Gene3D" id="3.40.50.150">
    <property type="entry name" value="Vaccinia Virus protein VP39"/>
    <property type="match status" value="1"/>
</dbReference>
<dbReference type="NCBIfam" id="NF011494">
    <property type="entry name" value="PRK14902.1"/>
    <property type="match status" value="1"/>
</dbReference>
<keyword evidence="8 13" id="KW-0949">S-adenosyl-L-methionine</keyword>
<dbReference type="NCBIfam" id="TIGR00563">
    <property type="entry name" value="rsmB"/>
    <property type="match status" value="1"/>
</dbReference>
<dbReference type="GO" id="GO:0008649">
    <property type="term" value="F:rRNA methyltransferase activity"/>
    <property type="evidence" value="ECO:0007669"/>
    <property type="project" value="InterPro"/>
</dbReference>
<comment type="function">
    <text evidence="1">Specifically methylates the cytosine at position 967 (m5C967) of 16S rRNA.</text>
</comment>
<keyword evidence="7 13" id="KW-0808">Transferase</keyword>
<dbReference type="PRINTS" id="PR02008">
    <property type="entry name" value="RCMTFAMILY"/>
</dbReference>
<dbReference type="InterPro" id="IPR023267">
    <property type="entry name" value="RCMT"/>
</dbReference>
<evidence type="ECO:0000256" key="5">
    <source>
        <dbReference type="ARBA" id="ARBA00022552"/>
    </source>
</evidence>
<dbReference type="Pfam" id="PF01189">
    <property type="entry name" value="Methyltr_RsmB-F"/>
    <property type="match status" value="1"/>
</dbReference>
<dbReference type="PROSITE" id="PS51686">
    <property type="entry name" value="SAM_MT_RSMB_NOP"/>
    <property type="match status" value="1"/>
</dbReference>
<dbReference type="FunFam" id="1.10.940.10:FF:000006">
    <property type="entry name" value="16S rRNA (Cytosine(967)-C(5))-methyltransferase RsmB"/>
    <property type="match status" value="1"/>
</dbReference>
<dbReference type="OrthoDB" id="9810297at2"/>
<organism evidence="16 17">
    <name type="scientific">Paenibacillus prosopidis</name>
    <dbReference type="NCBI Taxonomy" id="630520"/>
    <lineage>
        <taxon>Bacteria</taxon>
        <taxon>Bacillati</taxon>
        <taxon>Bacillota</taxon>
        <taxon>Bacilli</taxon>
        <taxon>Bacillales</taxon>
        <taxon>Paenibacillaceae</taxon>
        <taxon>Paenibacillus</taxon>
    </lineage>
</organism>
<dbReference type="EC" id="2.1.1.176" evidence="3"/>
<evidence type="ECO:0000256" key="6">
    <source>
        <dbReference type="ARBA" id="ARBA00022603"/>
    </source>
</evidence>
<dbReference type="Gene3D" id="1.10.940.10">
    <property type="entry name" value="NusB-like"/>
    <property type="match status" value="1"/>
</dbReference>
<comment type="catalytic activity">
    <reaction evidence="12">
        <text>cytidine(967) in 16S rRNA + S-adenosyl-L-methionine = 5-methylcytidine(967) in 16S rRNA + S-adenosyl-L-homocysteine + H(+)</text>
        <dbReference type="Rhea" id="RHEA:42748"/>
        <dbReference type="Rhea" id="RHEA-COMP:10219"/>
        <dbReference type="Rhea" id="RHEA-COMP:10220"/>
        <dbReference type="ChEBI" id="CHEBI:15378"/>
        <dbReference type="ChEBI" id="CHEBI:57856"/>
        <dbReference type="ChEBI" id="CHEBI:59789"/>
        <dbReference type="ChEBI" id="CHEBI:74483"/>
        <dbReference type="ChEBI" id="CHEBI:82748"/>
        <dbReference type="EC" id="2.1.1.176"/>
    </reaction>
</comment>
<feature type="binding site" evidence="13">
    <location>
        <position position="374"/>
    </location>
    <ligand>
        <name>S-adenosyl-L-methionine</name>
        <dbReference type="ChEBI" id="CHEBI:59789"/>
    </ligand>
</feature>
<feature type="compositionally biased region" description="Polar residues" evidence="14">
    <location>
        <begin position="11"/>
        <end position="30"/>
    </location>
</feature>
<comment type="caution">
    <text evidence="16">The sequence shown here is derived from an EMBL/GenBank/DDBJ whole genome shotgun (WGS) entry which is preliminary data.</text>
</comment>
<name>A0A368W4M4_9BACL</name>
<protein>
    <recommendedName>
        <fullName evidence="3">16S rRNA (cytosine(967)-C(5))-methyltransferase</fullName>
        <ecNumber evidence="3">2.1.1.176</ecNumber>
    </recommendedName>
    <alternativeName>
        <fullName evidence="10">16S rRNA m5C967 methyltransferase</fullName>
    </alternativeName>
    <alternativeName>
        <fullName evidence="11">rRNA (cytosine-C(5)-)-methyltransferase RsmB</fullName>
    </alternativeName>
</protein>
<dbReference type="SUPFAM" id="SSF48013">
    <property type="entry name" value="NusB-like"/>
    <property type="match status" value="1"/>
</dbReference>
<evidence type="ECO:0000256" key="11">
    <source>
        <dbReference type="ARBA" id="ARBA00031088"/>
    </source>
</evidence>
<feature type="binding site" evidence="13">
    <location>
        <position position="355"/>
    </location>
    <ligand>
        <name>S-adenosyl-L-methionine</name>
        <dbReference type="ChEBI" id="CHEBI:59789"/>
    </ligand>
</feature>
<keyword evidence="6 13" id="KW-0489">Methyltransferase</keyword>
<dbReference type="Proteomes" id="UP000252415">
    <property type="component" value="Unassembled WGS sequence"/>
</dbReference>
<evidence type="ECO:0000256" key="2">
    <source>
        <dbReference type="ARBA" id="ARBA00004496"/>
    </source>
</evidence>
<dbReference type="GO" id="GO:0005737">
    <property type="term" value="C:cytoplasm"/>
    <property type="evidence" value="ECO:0007669"/>
    <property type="project" value="UniProtKB-SubCell"/>
</dbReference>
<dbReference type="InterPro" id="IPR035926">
    <property type="entry name" value="NusB-like_sf"/>
</dbReference>
<dbReference type="InterPro" id="IPR004573">
    <property type="entry name" value="rRNA_ssu_MeTfrase_B"/>
</dbReference>
<feature type="binding site" evidence="13">
    <location>
        <begin position="304"/>
        <end position="310"/>
    </location>
    <ligand>
        <name>S-adenosyl-L-methionine</name>
        <dbReference type="ChEBI" id="CHEBI:59789"/>
    </ligand>
</feature>
<gene>
    <name evidence="16" type="ORF">DFP97_10350</name>
</gene>
<evidence type="ECO:0000256" key="10">
    <source>
        <dbReference type="ARBA" id="ARBA00030399"/>
    </source>
</evidence>
<evidence type="ECO:0000256" key="8">
    <source>
        <dbReference type="ARBA" id="ARBA00022691"/>
    </source>
</evidence>
<dbReference type="Pfam" id="PF01029">
    <property type="entry name" value="NusB"/>
    <property type="match status" value="1"/>
</dbReference>
<evidence type="ECO:0000256" key="13">
    <source>
        <dbReference type="PROSITE-ProRule" id="PRU01023"/>
    </source>
</evidence>
<dbReference type="InterPro" id="IPR001678">
    <property type="entry name" value="MeTrfase_RsmB-F_NOP2_dom"/>
</dbReference>
<keyword evidence="4" id="KW-0963">Cytoplasm</keyword>
<dbReference type="InterPro" id="IPR006027">
    <property type="entry name" value="NusB_RsmB_TIM44"/>
</dbReference>
<feature type="binding site" evidence="13">
    <location>
        <position position="328"/>
    </location>
    <ligand>
        <name>S-adenosyl-L-methionine</name>
        <dbReference type="ChEBI" id="CHEBI:59789"/>
    </ligand>
</feature>
<accession>A0A368W4M4</accession>
<dbReference type="GO" id="GO:0006355">
    <property type="term" value="P:regulation of DNA-templated transcription"/>
    <property type="evidence" value="ECO:0007669"/>
    <property type="project" value="InterPro"/>
</dbReference>
<dbReference type="SUPFAM" id="SSF53335">
    <property type="entry name" value="S-adenosyl-L-methionine-dependent methyltransferases"/>
    <property type="match status" value="1"/>
</dbReference>
<proteinExistence type="inferred from homology"/>
<dbReference type="AlphaFoldDB" id="A0A368W4M4"/>
<evidence type="ECO:0000313" key="17">
    <source>
        <dbReference type="Proteomes" id="UP000252415"/>
    </source>
</evidence>
<reference evidence="16 17" key="1">
    <citation type="submission" date="2018-07" db="EMBL/GenBank/DDBJ databases">
        <title>Genomic Encyclopedia of Type Strains, Phase III (KMG-III): the genomes of soil and plant-associated and newly described type strains.</title>
        <authorList>
            <person name="Whitman W."/>
        </authorList>
    </citation>
    <scope>NUCLEOTIDE SEQUENCE [LARGE SCALE GENOMIC DNA]</scope>
    <source>
        <strain evidence="16 17">CECT 7506</strain>
    </source>
</reference>
<dbReference type="GO" id="GO:0003723">
    <property type="term" value="F:RNA binding"/>
    <property type="evidence" value="ECO:0007669"/>
    <property type="project" value="UniProtKB-UniRule"/>
</dbReference>
<keyword evidence="9 13" id="KW-0694">RNA-binding</keyword>
<evidence type="ECO:0000256" key="4">
    <source>
        <dbReference type="ARBA" id="ARBA00022490"/>
    </source>
</evidence>
<keyword evidence="17" id="KW-1185">Reference proteome</keyword>
<evidence type="ECO:0000313" key="16">
    <source>
        <dbReference type="EMBL" id="RCW50034.1"/>
    </source>
</evidence>
<evidence type="ECO:0000256" key="3">
    <source>
        <dbReference type="ARBA" id="ARBA00012140"/>
    </source>
</evidence>
<sequence>MTESGTRKPNRSNVSPGSKSKQPPKRSSNGGKAAHVGQAPRKVKSPRELAVDTLVKVAQTGAYSNLQLNRTLQEAQLQRADAGLVTELVYGTIQRQATLDYWLSRFVSKGLHKLEPWVHQLLRMSAYQLLYLDRIPAHAAVNEAVTIAKKRGHSGISGMVNGVLRSIDRSRAELQASGITNADPIVQIALRHSYPEWLVSKWVNVYGEEMAEAICAAGNEQPHASIRANTLRGSREALIELLNSTGYEAEPSDVAPAGITVSRGGNLADTDGFREGLWTVQDESSMLVAEVVAPKAGMQVLDCCAAPGGKSTHLAELMGGKGKVWANDLHAHKRDLIVTQTERLKLRNVEAITEDALKLSERFKPQSMDAVLLDAPCSGFGVIRRKPEIKWTKTAGDVSEIAGLQHRLLNAVCDLVRPGGTLVYSTCTIEQDENEQQVARFLQEHPEFELDSNWPQVIVDQLKKVGAIGEHFNGQAQLLPQHFDSDGFFIARMVRRS</sequence>
<dbReference type="EMBL" id="QPJD01000003">
    <property type="protein sequence ID" value="RCW50034.1"/>
    <property type="molecule type" value="Genomic_DNA"/>
</dbReference>
<dbReference type="CDD" id="cd02440">
    <property type="entry name" value="AdoMet_MTases"/>
    <property type="match status" value="1"/>
</dbReference>
<dbReference type="InterPro" id="IPR054728">
    <property type="entry name" value="RsmB-like_ferredoxin"/>
</dbReference>
<evidence type="ECO:0000256" key="12">
    <source>
        <dbReference type="ARBA" id="ARBA00047283"/>
    </source>
</evidence>
<dbReference type="PANTHER" id="PTHR22807:SF53">
    <property type="entry name" value="RIBOSOMAL RNA SMALL SUBUNIT METHYLTRANSFERASE B-RELATED"/>
    <property type="match status" value="1"/>
</dbReference>
<evidence type="ECO:0000256" key="14">
    <source>
        <dbReference type="SAM" id="MobiDB-lite"/>
    </source>
</evidence>
<dbReference type="InterPro" id="IPR029063">
    <property type="entry name" value="SAM-dependent_MTases_sf"/>
</dbReference>
<comment type="similarity">
    <text evidence="13">Belongs to the class I-like SAM-binding methyltransferase superfamily. RsmB/NOP family.</text>
</comment>
<dbReference type="FunFam" id="3.30.70.1170:FF:000003">
    <property type="entry name" value="16S rRNA (Cytosine(967)-C(5))-methyltransferase RsmB"/>
    <property type="match status" value="1"/>
</dbReference>
<evidence type="ECO:0000256" key="7">
    <source>
        <dbReference type="ARBA" id="ARBA00022679"/>
    </source>
</evidence>
<keyword evidence="5" id="KW-0698">rRNA processing</keyword>
<evidence type="ECO:0000259" key="15">
    <source>
        <dbReference type="PROSITE" id="PS51686"/>
    </source>
</evidence>
<dbReference type="PANTHER" id="PTHR22807">
    <property type="entry name" value="NOP2 YEAST -RELATED NOL1/NOP2/FMU SUN DOMAIN-CONTAINING"/>
    <property type="match status" value="1"/>
</dbReference>
<dbReference type="Pfam" id="PF22458">
    <property type="entry name" value="RsmF-B_ferredox"/>
    <property type="match status" value="1"/>
</dbReference>
<dbReference type="RefSeq" id="WP_114378906.1">
    <property type="nucleotide sequence ID" value="NZ_QPJD01000003.1"/>
</dbReference>
<dbReference type="InterPro" id="IPR049560">
    <property type="entry name" value="MeTrfase_RsmB-F_NOP2_cat"/>
</dbReference>
<feature type="domain" description="SAM-dependent MTase RsmB/NOP-type" evidence="15">
    <location>
        <begin position="214"/>
        <end position="496"/>
    </location>
</feature>
<comment type="subcellular location">
    <subcellularLocation>
        <location evidence="2">Cytoplasm</location>
    </subcellularLocation>
</comment>
<evidence type="ECO:0000256" key="9">
    <source>
        <dbReference type="ARBA" id="ARBA00022884"/>
    </source>
</evidence>
<dbReference type="FunFam" id="3.40.50.150:FF:000257">
    <property type="entry name" value="16S rRNA methyltransferase"/>
    <property type="match status" value="1"/>
</dbReference>
<feature type="active site" description="Nucleophile" evidence="13">
    <location>
        <position position="427"/>
    </location>
</feature>
<evidence type="ECO:0000256" key="1">
    <source>
        <dbReference type="ARBA" id="ARBA00002724"/>
    </source>
</evidence>
<feature type="region of interest" description="Disordered" evidence="14">
    <location>
        <begin position="1"/>
        <end position="45"/>
    </location>
</feature>
<dbReference type="Gene3D" id="3.30.70.1170">
    <property type="entry name" value="Sun protein, domain 3"/>
    <property type="match status" value="1"/>
</dbReference>